<dbReference type="Proteomes" id="UP000015106">
    <property type="component" value="Chromosome 6"/>
</dbReference>
<accession>A0A8R7UWV2</accession>
<reference evidence="2" key="3">
    <citation type="submission" date="2022-06" db="UniProtKB">
        <authorList>
            <consortium name="EnsemblPlants"/>
        </authorList>
    </citation>
    <scope>IDENTIFICATION</scope>
</reference>
<evidence type="ECO:0000313" key="2">
    <source>
        <dbReference type="EnsemblPlants" id="TuG1812G0600002160.01.T05"/>
    </source>
</evidence>
<organism evidence="2 3">
    <name type="scientific">Triticum urartu</name>
    <name type="common">Red wild einkorn</name>
    <name type="synonym">Crithodium urartu</name>
    <dbReference type="NCBI Taxonomy" id="4572"/>
    <lineage>
        <taxon>Eukaryota</taxon>
        <taxon>Viridiplantae</taxon>
        <taxon>Streptophyta</taxon>
        <taxon>Embryophyta</taxon>
        <taxon>Tracheophyta</taxon>
        <taxon>Spermatophyta</taxon>
        <taxon>Magnoliopsida</taxon>
        <taxon>Liliopsida</taxon>
        <taxon>Poales</taxon>
        <taxon>Poaceae</taxon>
        <taxon>BOP clade</taxon>
        <taxon>Pooideae</taxon>
        <taxon>Triticodae</taxon>
        <taxon>Triticeae</taxon>
        <taxon>Triticinae</taxon>
        <taxon>Triticum</taxon>
    </lineage>
</organism>
<keyword evidence="3" id="KW-1185">Reference proteome</keyword>
<feature type="region of interest" description="Disordered" evidence="1">
    <location>
        <begin position="21"/>
        <end position="59"/>
    </location>
</feature>
<dbReference type="AlphaFoldDB" id="A0A8R7UWV2"/>
<feature type="compositionally biased region" description="Basic and acidic residues" evidence="1">
    <location>
        <begin position="37"/>
        <end position="52"/>
    </location>
</feature>
<protein>
    <submittedName>
        <fullName evidence="2">Uncharacterized protein</fullName>
    </submittedName>
</protein>
<sequence length="59" mass="6559">MAVAAAYSLLLPPGLVCEQRKPCAKEKRTWCSTRPKRGQERTTESKGEDRVRAPSLSRG</sequence>
<proteinExistence type="predicted"/>
<evidence type="ECO:0000313" key="3">
    <source>
        <dbReference type="Proteomes" id="UP000015106"/>
    </source>
</evidence>
<dbReference type="Gramene" id="TuG1812G0600002160.01.T05">
    <property type="protein sequence ID" value="TuG1812G0600002160.01.T05"/>
    <property type="gene ID" value="TuG1812G0600002160.01"/>
</dbReference>
<dbReference type="EnsemblPlants" id="TuG1812G0600002160.01.T05">
    <property type="protein sequence ID" value="TuG1812G0600002160.01.T05"/>
    <property type="gene ID" value="TuG1812G0600002160.01"/>
</dbReference>
<evidence type="ECO:0000256" key="1">
    <source>
        <dbReference type="SAM" id="MobiDB-lite"/>
    </source>
</evidence>
<reference evidence="2" key="2">
    <citation type="submission" date="2018-03" db="EMBL/GenBank/DDBJ databases">
        <title>The Triticum urartu genome reveals the dynamic nature of wheat genome evolution.</title>
        <authorList>
            <person name="Ling H."/>
            <person name="Ma B."/>
            <person name="Shi X."/>
            <person name="Liu H."/>
            <person name="Dong L."/>
            <person name="Sun H."/>
            <person name="Cao Y."/>
            <person name="Gao Q."/>
            <person name="Zheng S."/>
            <person name="Li Y."/>
            <person name="Yu Y."/>
            <person name="Du H."/>
            <person name="Qi M."/>
            <person name="Li Y."/>
            <person name="Yu H."/>
            <person name="Cui Y."/>
            <person name="Wang N."/>
            <person name="Chen C."/>
            <person name="Wu H."/>
            <person name="Zhao Y."/>
            <person name="Zhang J."/>
            <person name="Li Y."/>
            <person name="Zhou W."/>
            <person name="Zhang B."/>
            <person name="Hu W."/>
            <person name="Eijk M."/>
            <person name="Tang J."/>
            <person name="Witsenboer H."/>
            <person name="Zhao S."/>
            <person name="Li Z."/>
            <person name="Zhang A."/>
            <person name="Wang D."/>
            <person name="Liang C."/>
        </authorList>
    </citation>
    <scope>NUCLEOTIDE SEQUENCE [LARGE SCALE GENOMIC DNA]</scope>
    <source>
        <strain evidence="2">cv. G1812</strain>
    </source>
</reference>
<reference evidence="3" key="1">
    <citation type="journal article" date="2013" name="Nature">
        <title>Draft genome of the wheat A-genome progenitor Triticum urartu.</title>
        <authorList>
            <person name="Ling H.Q."/>
            <person name="Zhao S."/>
            <person name="Liu D."/>
            <person name="Wang J."/>
            <person name="Sun H."/>
            <person name="Zhang C."/>
            <person name="Fan H."/>
            <person name="Li D."/>
            <person name="Dong L."/>
            <person name="Tao Y."/>
            <person name="Gao C."/>
            <person name="Wu H."/>
            <person name="Li Y."/>
            <person name="Cui Y."/>
            <person name="Guo X."/>
            <person name="Zheng S."/>
            <person name="Wang B."/>
            <person name="Yu K."/>
            <person name="Liang Q."/>
            <person name="Yang W."/>
            <person name="Lou X."/>
            <person name="Chen J."/>
            <person name="Feng M."/>
            <person name="Jian J."/>
            <person name="Zhang X."/>
            <person name="Luo G."/>
            <person name="Jiang Y."/>
            <person name="Liu J."/>
            <person name="Wang Z."/>
            <person name="Sha Y."/>
            <person name="Zhang B."/>
            <person name="Wu H."/>
            <person name="Tang D."/>
            <person name="Shen Q."/>
            <person name="Xue P."/>
            <person name="Zou S."/>
            <person name="Wang X."/>
            <person name="Liu X."/>
            <person name="Wang F."/>
            <person name="Yang Y."/>
            <person name="An X."/>
            <person name="Dong Z."/>
            <person name="Zhang K."/>
            <person name="Zhang X."/>
            <person name="Luo M.C."/>
            <person name="Dvorak J."/>
            <person name="Tong Y."/>
            <person name="Wang J."/>
            <person name="Yang H."/>
            <person name="Li Z."/>
            <person name="Wang D."/>
            <person name="Zhang A."/>
            <person name="Wang J."/>
        </authorList>
    </citation>
    <scope>NUCLEOTIDE SEQUENCE</scope>
    <source>
        <strain evidence="3">cv. G1812</strain>
    </source>
</reference>
<name>A0A8R7UWV2_TRIUA</name>